<protein>
    <submittedName>
        <fullName evidence="5">Aryl-alcohol dehydrogenase AAD14</fullName>
    </submittedName>
</protein>
<keyword evidence="1" id="KW-0560">Oxidoreductase</keyword>
<evidence type="ECO:0000256" key="2">
    <source>
        <dbReference type="ARBA" id="ARBA00038157"/>
    </source>
</evidence>
<evidence type="ECO:0000259" key="4">
    <source>
        <dbReference type="Pfam" id="PF00248"/>
    </source>
</evidence>
<dbReference type="VEuPathDB" id="FungiDB:F9C07_2251537"/>
<feature type="domain" description="NADP-dependent oxidoreductase" evidence="4">
    <location>
        <begin position="1"/>
        <end position="288"/>
    </location>
</feature>
<evidence type="ECO:0000256" key="1">
    <source>
        <dbReference type="ARBA" id="ARBA00023002"/>
    </source>
</evidence>
<dbReference type="VEuPathDB" id="FungiDB:AFLA_012250"/>
<sequence>MSIGEKWNSMLGSMDKESSFKLLDAYFEAGGNFIDTANLYQDEQSEIWLGEWMASRQNRDQIVIGTKFTSNYKSHELGKGKTPNFGGNHRKSIQLSVRDSLRKLQTEYIEVMDTLHMMVEQGKVLYLGISMAPAWVASAADTYAQAHAKTPFCIYQGRWNVMVRGLEREIIPVARHFGMAIAPWEVVGSGKFQTKKAMISREQAGEGLRTMFGPGKQSGKEKEVSEALAKVASEHSIESVTAIALVYVIAKAPNVIPLVGDRKVEYLHDNIQALSIKLTEDQIEYLESMGPLDLGYPYSSIGPDPKSTGKPTRMLSNSAPLAFEKTTE</sequence>
<dbReference type="EMBL" id="CP044622">
    <property type="protein sequence ID" value="QRD81299.1"/>
    <property type="molecule type" value="Genomic_DNA"/>
</dbReference>
<dbReference type="InterPro" id="IPR050523">
    <property type="entry name" value="AKR_Detox_Biosynth"/>
</dbReference>
<dbReference type="SUPFAM" id="SSF51430">
    <property type="entry name" value="NAD(P)-linked oxidoreductase"/>
    <property type="match status" value="1"/>
</dbReference>
<dbReference type="PANTHER" id="PTHR43364">
    <property type="entry name" value="NADH-SPECIFIC METHYLGLYOXAL REDUCTASE-RELATED"/>
    <property type="match status" value="1"/>
</dbReference>
<gene>
    <name evidence="5" type="ORF">F9C07_2251537</name>
</gene>
<evidence type="ECO:0000313" key="6">
    <source>
        <dbReference type="Proteomes" id="UP000596276"/>
    </source>
</evidence>
<dbReference type="Pfam" id="PF00248">
    <property type="entry name" value="Aldo_ket_red"/>
    <property type="match status" value="1"/>
</dbReference>
<reference evidence="6" key="1">
    <citation type="journal article" date="2021" name="G3 (Bethesda)">
        <title>Chromosome assembled and annotated genome sequence of Aspergillus flavus NRRL 3357.</title>
        <authorList>
            <person name="Skerker J.M."/>
            <person name="Pianalto K.M."/>
            <person name="Mondo S.J."/>
            <person name="Yang K."/>
            <person name="Arkin A.P."/>
            <person name="Keller N.P."/>
            <person name="Grigoriev I.V."/>
            <person name="Louise Glass N.L."/>
        </authorList>
    </citation>
    <scope>NUCLEOTIDE SEQUENCE [LARGE SCALE GENOMIC DNA]</scope>
    <source>
        <strain evidence="6">ATCC 200026 / FGSC A1120 / IAM 13836 / NRRL 3357 / JCM 12722 / SRRC 167</strain>
    </source>
</reference>
<evidence type="ECO:0000256" key="3">
    <source>
        <dbReference type="SAM" id="MobiDB-lite"/>
    </source>
</evidence>
<dbReference type="PANTHER" id="PTHR43364:SF2">
    <property type="entry name" value="ARYL-ALCOHOL DEHYDROGENASE AAD10-RELATED"/>
    <property type="match status" value="1"/>
</dbReference>
<dbReference type="Proteomes" id="UP000596276">
    <property type="component" value="Chromosome 2"/>
</dbReference>
<dbReference type="InterPro" id="IPR023210">
    <property type="entry name" value="NADP_OxRdtase_dom"/>
</dbReference>
<comment type="similarity">
    <text evidence="2">Belongs to the aldo/keto reductase family. Aldo/keto reductase 2 subfamily.</text>
</comment>
<organism evidence="5 6">
    <name type="scientific">Aspergillus flavus (strain ATCC 200026 / FGSC A1120 / IAM 13836 / NRRL 3357 / JCM 12722 / SRRC 167)</name>
    <dbReference type="NCBI Taxonomy" id="332952"/>
    <lineage>
        <taxon>Eukaryota</taxon>
        <taxon>Fungi</taxon>
        <taxon>Dikarya</taxon>
        <taxon>Ascomycota</taxon>
        <taxon>Pezizomycotina</taxon>
        <taxon>Eurotiomycetes</taxon>
        <taxon>Eurotiomycetidae</taxon>
        <taxon>Eurotiales</taxon>
        <taxon>Aspergillaceae</taxon>
        <taxon>Aspergillus</taxon>
        <taxon>Aspergillus subgen. Circumdati</taxon>
    </lineage>
</organism>
<accession>A0A7G5JTW3</accession>
<dbReference type="AlphaFoldDB" id="A0A7G5JTW3"/>
<evidence type="ECO:0000313" key="5">
    <source>
        <dbReference type="EMBL" id="QRD81299.1"/>
    </source>
</evidence>
<dbReference type="Gene3D" id="3.20.20.100">
    <property type="entry name" value="NADP-dependent oxidoreductase domain"/>
    <property type="match status" value="1"/>
</dbReference>
<dbReference type="GO" id="GO:0016491">
    <property type="term" value="F:oxidoreductase activity"/>
    <property type="evidence" value="ECO:0007669"/>
    <property type="project" value="UniProtKB-KW"/>
</dbReference>
<keyword evidence="6" id="KW-1185">Reference proteome</keyword>
<name>A0A7G5JTW3_ASPFN</name>
<feature type="region of interest" description="Disordered" evidence="3">
    <location>
        <begin position="300"/>
        <end position="328"/>
    </location>
</feature>
<proteinExistence type="inferred from homology"/>
<dbReference type="InterPro" id="IPR036812">
    <property type="entry name" value="NAD(P)_OxRdtase_dom_sf"/>
</dbReference>